<accession>A0AAV5CZL9</accession>
<evidence type="ECO:0000256" key="1">
    <source>
        <dbReference type="SAM" id="MobiDB-lite"/>
    </source>
</evidence>
<keyword evidence="3" id="KW-1185">Reference proteome</keyword>
<proteinExistence type="predicted"/>
<sequence>MPIAVRALPIGRCVMPIGRSMGLVRGSSTGRRTDASVLFAQEGEFGPLQELVTGRTSSKRTDPDIAQPDLPATRRAGRASTMGDDSSVGRAKAD</sequence>
<dbReference type="Proteomes" id="UP001054889">
    <property type="component" value="Unassembled WGS sequence"/>
</dbReference>
<evidence type="ECO:0000313" key="3">
    <source>
        <dbReference type="Proteomes" id="UP001054889"/>
    </source>
</evidence>
<feature type="region of interest" description="Disordered" evidence="1">
    <location>
        <begin position="49"/>
        <end position="94"/>
    </location>
</feature>
<organism evidence="2 3">
    <name type="scientific">Eleusine coracana subsp. coracana</name>
    <dbReference type="NCBI Taxonomy" id="191504"/>
    <lineage>
        <taxon>Eukaryota</taxon>
        <taxon>Viridiplantae</taxon>
        <taxon>Streptophyta</taxon>
        <taxon>Embryophyta</taxon>
        <taxon>Tracheophyta</taxon>
        <taxon>Spermatophyta</taxon>
        <taxon>Magnoliopsida</taxon>
        <taxon>Liliopsida</taxon>
        <taxon>Poales</taxon>
        <taxon>Poaceae</taxon>
        <taxon>PACMAD clade</taxon>
        <taxon>Chloridoideae</taxon>
        <taxon>Cynodonteae</taxon>
        <taxon>Eleusininae</taxon>
        <taxon>Eleusine</taxon>
    </lineage>
</organism>
<reference evidence="2" key="2">
    <citation type="submission" date="2021-12" db="EMBL/GenBank/DDBJ databases">
        <title>Resequencing data analysis of finger millet.</title>
        <authorList>
            <person name="Hatakeyama M."/>
            <person name="Aluri S."/>
            <person name="Balachadran M.T."/>
            <person name="Sivarajan S.R."/>
            <person name="Poveda L."/>
            <person name="Shimizu-Inatsugi R."/>
            <person name="Schlapbach R."/>
            <person name="Sreeman S.M."/>
            <person name="Shimizu K.K."/>
        </authorList>
    </citation>
    <scope>NUCLEOTIDE SEQUENCE</scope>
</reference>
<gene>
    <name evidence="2" type="primary">ga21319</name>
    <name evidence="2" type="ORF">PR202_ga21319</name>
</gene>
<evidence type="ECO:0000313" key="2">
    <source>
        <dbReference type="EMBL" id="GJN03834.1"/>
    </source>
</evidence>
<protein>
    <submittedName>
        <fullName evidence="2">Uncharacterized protein</fullName>
    </submittedName>
</protein>
<reference evidence="2" key="1">
    <citation type="journal article" date="2018" name="DNA Res.">
        <title>Multiple hybrid de novo genome assembly of finger millet, an orphan allotetraploid crop.</title>
        <authorList>
            <person name="Hatakeyama M."/>
            <person name="Aluri S."/>
            <person name="Balachadran M.T."/>
            <person name="Sivarajan S.R."/>
            <person name="Patrignani A."/>
            <person name="Gruter S."/>
            <person name="Poveda L."/>
            <person name="Shimizu-Inatsugi R."/>
            <person name="Baeten J."/>
            <person name="Francoijs K.J."/>
            <person name="Nataraja K.N."/>
            <person name="Reddy Y.A.N."/>
            <person name="Phadnis S."/>
            <person name="Ravikumar R.L."/>
            <person name="Schlapbach R."/>
            <person name="Sreeman S.M."/>
            <person name="Shimizu K.K."/>
        </authorList>
    </citation>
    <scope>NUCLEOTIDE SEQUENCE</scope>
</reference>
<dbReference type="AlphaFoldDB" id="A0AAV5CZL9"/>
<name>A0AAV5CZL9_ELECO</name>
<dbReference type="EMBL" id="BQKI01000010">
    <property type="protein sequence ID" value="GJN03834.1"/>
    <property type="molecule type" value="Genomic_DNA"/>
</dbReference>
<comment type="caution">
    <text evidence="2">The sequence shown here is derived from an EMBL/GenBank/DDBJ whole genome shotgun (WGS) entry which is preliminary data.</text>
</comment>